<proteinExistence type="predicted"/>
<evidence type="ECO:0000256" key="1">
    <source>
        <dbReference type="SAM" id="MobiDB-lite"/>
    </source>
</evidence>
<accession>A0A4D4LQM0</accession>
<feature type="region of interest" description="Disordered" evidence="1">
    <location>
        <begin position="1"/>
        <end position="62"/>
    </location>
</feature>
<feature type="compositionally biased region" description="Low complexity" evidence="1">
    <location>
        <begin position="8"/>
        <end position="19"/>
    </location>
</feature>
<evidence type="ECO:0000313" key="2">
    <source>
        <dbReference type="EMBL" id="GDY60738.1"/>
    </source>
</evidence>
<reference evidence="2 3" key="1">
    <citation type="submission" date="2019-04" db="EMBL/GenBank/DDBJ databases">
        <title>Draft genome sequences of Streptomyces avermitilis NBRC 14893.</title>
        <authorList>
            <person name="Komaki H."/>
            <person name="Tamura T."/>
            <person name="Hosoyama A."/>
        </authorList>
    </citation>
    <scope>NUCLEOTIDE SEQUENCE [LARGE SCALE GENOMIC DNA]</scope>
    <source>
        <strain evidence="2 3">NBRC 14893</strain>
    </source>
</reference>
<dbReference type="AlphaFoldDB" id="A0A4D4LQM0"/>
<sequence>MRSVTGVSSPSLASASLESTVPDGSVADTMYRPGSTSYRAGTADIPQGNTTLRWVTPLPSVE</sequence>
<gene>
    <name evidence="2" type="ORF">SAV14893_001310</name>
</gene>
<dbReference type="Proteomes" id="UP000302139">
    <property type="component" value="Unassembled WGS sequence"/>
</dbReference>
<organism evidence="2 3">
    <name type="scientific">Streptomyces avermitilis</name>
    <dbReference type="NCBI Taxonomy" id="33903"/>
    <lineage>
        <taxon>Bacteria</taxon>
        <taxon>Bacillati</taxon>
        <taxon>Actinomycetota</taxon>
        <taxon>Actinomycetes</taxon>
        <taxon>Kitasatosporales</taxon>
        <taxon>Streptomycetaceae</taxon>
        <taxon>Streptomyces</taxon>
    </lineage>
</organism>
<protein>
    <submittedName>
        <fullName evidence="2">Uncharacterized protein</fullName>
    </submittedName>
</protein>
<evidence type="ECO:0000313" key="3">
    <source>
        <dbReference type="Proteomes" id="UP000302139"/>
    </source>
</evidence>
<dbReference type="EMBL" id="BJHX01000001">
    <property type="protein sequence ID" value="GDY60738.1"/>
    <property type="molecule type" value="Genomic_DNA"/>
</dbReference>
<name>A0A4D4LQM0_STRAX</name>
<comment type="caution">
    <text evidence="2">The sequence shown here is derived from an EMBL/GenBank/DDBJ whole genome shotgun (WGS) entry which is preliminary data.</text>
</comment>